<keyword evidence="2" id="KW-1003">Cell membrane</keyword>
<feature type="transmembrane region" description="Helical" evidence="8">
    <location>
        <begin position="391"/>
        <end position="411"/>
    </location>
</feature>
<dbReference type="Proteomes" id="UP000182409">
    <property type="component" value="Unassembled WGS sequence"/>
</dbReference>
<organism evidence="9 10">
    <name type="scientific">Terriglobus roseus</name>
    <dbReference type="NCBI Taxonomy" id="392734"/>
    <lineage>
        <taxon>Bacteria</taxon>
        <taxon>Pseudomonadati</taxon>
        <taxon>Acidobacteriota</taxon>
        <taxon>Terriglobia</taxon>
        <taxon>Terriglobales</taxon>
        <taxon>Acidobacteriaceae</taxon>
        <taxon>Terriglobus</taxon>
    </lineage>
</organism>
<comment type="similarity">
    <text evidence="7">Belongs to the glycosyltransferase 87 family.</text>
</comment>
<evidence type="ECO:0000256" key="6">
    <source>
        <dbReference type="ARBA" id="ARBA00023136"/>
    </source>
</evidence>
<evidence type="ECO:0000256" key="3">
    <source>
        <dbReference type="ARBA" id="ARBA00022679"/>
    </source>
</evidence>
<evidence type="ECO:0000313" key="9">
    <source>
        <dbReference type="EMBL" id="SEB37087.1"/>
    </source>
</evidence>
<evidence type="ECO:0000256" key="5">
    <source>
        <dbReference type="ARBA" id="ARBA00022989"/>
    </source>
</evidence>
<dbReference type="GO" id="GO:0005886">
    <property type="term" value="C:plasma membrane"/>
    <property type="evidence" value="ECO:0007669"/>
    <property type="project" value="UniProtKB-SubCell"/>
</dbReference>
<feature type="transmembrane region" description="Helical" evidence="8">
    <location>
        <begin position="167"/>
        <end position="184"/>
    </location>
</feature>
<dbReference type="AlphaFoldDB" id="A0A1H4ISU0"/>
<feature type="transmembrane region" description="Helical" evidence="8">
    <location>
        <begin position="39"/>
        <end position="59"/>
    </location>
</feature>
<gene>
    <name evidence="9" type="ORF">SAMN05443244_0036</name>
</gene>
<accession>A0A1H4ISU0</accession>
<feature type="transmembrane region" description="Helical" evidence="8">
    <location>
        <begin position="313"/>
        <end position="334"/>
    </location>
</feature>
<evidence type="ECO:0000256" key="8">
    <source>
        <dbReference type="SAM" id="Phobius"/>
    </source>
</evidence>
<feature type="transmembrane region" description="Helical" evidence="8">
    <location>
        <begin position="213"/>
        <end position="236"/>
    </location>
</feature>
<keyword evidence="5 8" id="KW-1133">Transmembrane helix</keyword>
<proteinExistence type="inferred from homology"/>
<evidence type="ECO:0000256" key="7">
    <source>
        <dbReference type="ARBA" id="ARBA00024033"/>
    </source>
</evidence>
<protein>
    <recommendedName>
        <fullName evidence="11">DUF2029 domain-containing protein</fullName>
    </recommendedName>
</protein>
<evidence type="ECO:0000256" key="4">
    <source>
        <dbReference type="ARBA" id="ARBA00022692"/>
    </source>
</evidence>
<feature type="transmembrane region" description="Helical" evidence="8">
    <location>
        <begin position="341"/>
        <end position="358"/>
    </location>
</feature>
<sequence>MKRSAKLAINSYLGLPSLMQNASLYQRSGLSRTQWPTPLLTSLFVTVGITTLTLLYALVNHLSGLPHPYSWPFYIEGASSLNPSGDRFGDLIAFNERFTAFHRADFFSPKYGDPFPYPAPVSLFYRLFLPHTRHLLMLAFPVFALLLLIPALLFLKRLIANGLDKRKAATFVFLSLLFSGIVPFEMRQLNAEIFVFIVLAASLYLYIDGRLQVAAILLGVAIALKLYPFMLLGVLFAARRYRAIFLSLLSATATLILGLSLESGSFSQSVKGTMAGMSWFTDHFVKRVDVAIGWDHSIFALVKLLLEHRYQSFYSILAIYTPVIGVIGLAVYLIRIYRMPVFNQIASLVILMILAPPLSFEYTFLQLYSVFAIFCCVVVRNRDEIKDSRPLIWMGACFGFLFALQSMVIVNGRILDGQTKCPVLILLLVLVLTYPVRDKRLDALSNRPDLDLREMSPK</sequence>
<comment type="subcellular location">
    <subcellularLocation>
        <location evidence="1">Cell membrane</location>
        <topology evidence="1">Multi-pass membrane protein</topology>
    </subcellularLocation>
</comment>
<dbReference type="OrthoDB" id="102352at2"/>
<keyword evidence="4 8" id="KW-0812">Transmembrane</keyword>
<name>A0A1H4ISU0_9BACT</name>
<dbReference type="GO" id="GO:0016758">
    <property type="term" value="F:hexosyltransferase activity"/>
    <property type="evidence" value="ECO:0007669"/>
    <property type="project" value="InterPro"/>
</dbReference>
<feature type="transmembrane region" description="Helical" evidence="8">
    <location>
        <begin position="243"/>
        <end position="261"/>
    </location>
</feature>
<dbReference type="Pfam" id="PF09594">
    <property type="entry name" value="GT87"/>
    <property type="match status" value="1"/>
</dbReference>
<reference evidence="9 10" key="1">
    <citation type="submission" date="2016-10" db="EMBL/GenBank/DDBJ databases">
        <authorList>
            <person name="de Groot N.N."/>
        </authorList>
    </citation>
    <scope>NUCLEOTIDE SEQUENCE [LARGE SCALE GENOMIC DNA]</scope>
    <source>
        <strain evidence="9 10">AB35.6</strain>
    </source>
</reference>
<feature type="transmembrane region" description="Helical" evidence="8">
    <location>
        <begin position="364"/>
        <end position="379"/>
    </location>
</feature>
<dbReference type="InterPro" id="IPR018584">
    <property type="entry name" value="GT87"/>
</dbReference>
<keyword evidence="3" id="KW-0808">Transferase</keyword>
<evidence type="ECO:0000256" key="1">
    <source>
        <dbReference type="ARBA" id="ARBA00004651"/>
    </source>
</evidence>
<keyword evidence="6 8" id="KW-0472">Membrane</keyword>
<feature type="transmembrane region" description="Helical" evidence="8">
    <location>
        <begin position="135"/>
        <end position="155"/>
    </location>
</feature>
<dbReference type="EMBL" id="FNSD01000001">
    <property type="protein sequence ID" value="SEB37087.1"/>
    <property type="molecule type" value="Genomic_DNA"/>
</dbReference>
<feature type="transmembrane region" description="Helical" evidence="8">
    <location>
        <begin position="417"/>
        <end position="436"/>
    </location>
</feature>
<evidence type="ECO:0000313" key="10">
    <source>
        <dbReference type="Proteomes" id="UP000182409"/>
    </source>
</evidence>
<evidence type="ECO:0000256" key="2">
    <source>
        <dbReference type="ARBA" id="ARBA00022475"/>
    </source>
</evidence>
<evidence type="ECO:0008006" key="11">
    <source>
        <dbReference type="Google" id="ProtNLM"/>
    </source>
</evidence>